<dbReference type="OrthoDB" id="6604793at2759"/>
<keyword evidence="5" id="KW-0479">Metal-binding</keyword>
<dbReference type="PANTHER" id="PTHR22930:SF269">
    <property type="entry name" value="NUCLEASE HARBI1-LIKE PROTEIN"/>
    <property type="match status" value="1"/>
</dbReference>
<dbReference type="GO" id="GO:0016787">
    <property type="term" value="F:hydrolase activity"/>
    <property type="evidence" value="ECO:0007669"/>
    <property type="project" value="UniProtKB-KW"/>
</dbReference>
<dbReference type="InterPro" id="IPR012337">
    <property type="entry name" value="RNaseH-like_sf"/>
</dbReference>
<dbReference type="AlphaFoldDB" id="A0A6G0TZZ9"/>
<dbReference type="EMBL" id="VYZN01000010">
    <property type="protein sequence ID" value="KAE9542438.1"/>
    <property type="molecule type" value="Genomic_DNA"/>
</dbReference>
<sequence>MFPILVRYFLPYEGVQVKILEFKELFDQNSYIIVTYVVDVLREHNILPKIVAYCGNNTNCNFGGSQKKGKNNVFTKLNQITGRSLIGIGCGAHVIHNAIKCATDCLPIDIECIIVKIYSFFYIYTVEEEILKQFCEVAGTEYQKLLGYNKTRWLALMPAVERVLQLYVPLKNYFLSIQKCPTVLKNFFEYLTSELWLFFVHNQSLTFHTAVLKIEGQNISAIEAAKYVDYSLTCKKKWEVQEDYIFQWVDLRKVPTWEEVQKSVDVLIEKGLINFEKDTEAFDEFTLVSLYVSAKKVDEWNSDSSNKYAEHRWVQVFQHFRDNNLNHTIFGKIVEYVLCLPASNAPVEQIFSLMNNLWTAEKTQMQVSIVKAMLLTKINFQMSCPEFYSFLKSSPELLKQICSSEKILPIAHQKSKTVLDSVSHFRVSQLKTICFLYAHINVKMSSDEEVAICMWYTLNTLEEREKKKLWVHPLNQKRITHNVIISFICELRSDEKKFKNYTRVSITTFDFIVQQIGEEIRKEDTNFRKSISPEERLLITLSFLGSGERFQRLHYNLRIGATTAGKIVNETCLAIWKILSPQFMPLPSTEGWLKIASEFEKTWNFPNCVGAIDGKHIAIQCPPNAGSAYFSYKGYHSIVLQAVVDANAKFIIIDVGDYGRNSDGGILKESNFGKLLDKNKLNLPTTPRKIHENLEENFPFVFVVDEAYPLKINLMRPFARRQLSNMKRIYNYRQSRARRIVECAFGILTKRFNVFENKMLVHPDKAAVITQAACVLHNIIMDKESNLTDIHSEIETTTLQVYQEDSDRPTNRRPSREAIEIREKFMIYQVVVKMSSDEEDVAIPILWFLLREIEQEENKKKLWVHPLNLKRTENNTIKCFIRELRNDECKFRNFTRMSTDTFDYILEILNDEIRKPDTNFRKSITPEEKLLVTLSYLATGERFQRLHYQFRLGATTIGLITNEVCIAIWKLLSPIYLPTPREEDWIKISNEFNKIWNFPNCTGAIDGKHIAIQCPLCAGSEYFNYKGFHSIVLQAVVDAHAKFITIDVGDYGRSSDSGIFKESSFGKMLLHNELNLPPPRKIHNDINEEYPFVFVGDEAYPLLPCLMRPFPCRNLTNEKRIFNYRQSRARRIVECAFGIMVKKFKVLENKIVVGPEKATQIVKAICVLHNLIMTREQHCIDIQEFINSQEQNDIIEQDISRIRSSNNRSSIAAISLRNKFTEYFNSNKGSVSWQNIYTKYKDL</sequence>
<organism evidence="9 10">
    <name type="scientific">Aphis glycines</name>
    <name type="common">Soybean aphid</name>
    <dbReference type="NCBI Taxonomy" id="307491"/>
    <lineage>
        <taxon>Eukaryota</taxon>
        <taxon>Metazoa</taxon>
        <taxon>Ecdysozoa</taxon>
        <taxon>Arthropoda</taxon>
        <taxon>Hexapoda</taxon>
        <taxon>Insecta</taxon>
        <taxon>Pterygota</taxon>
        <taxon>Neoptera</taxon>
        <taxon>Paraneoptera</taxon>
        <taxon>Hemiptera</taxon>
        <taxon>Sternorrhyncha</taxon>
        <taxon>Aphidomorpha</taxon>
        <taxon>Aphidoidea</taxon>
        <taxon>Aphididae</taxon>
        <taxon>Aphidini</taxon>
        <taxon>Aphis</taxon>
        <taxon>Aphis</taxon>
    </lineage>
</organism>
<feature type="non-terminal residue" evidence="9">
    <location>
        <position position="1243"/>
    </location>
</feature>
<comment type="similarity">
    <text evidence="3">Belongs to the HARBI1 family.</text>
</comment>
<name>A0A6G0TZZ9_APHGL</name>
<evidence type="ECO:0000256" key="2">
    <source>
        <dbReference type="ARBA" id="ARBA00004123"/>
    </source>
</evidence>
<dbReference type="GO" id="GO:0005634">
    <property type="term" value="C:nucleus"/>
    <property type="evidence" value="ECO:0007669"/>
    <property type="project" value="UniProtKB-SubCell"/>
</dbReference>
<evidence type="ECO:0000256" key="3">
    <source>
        <dbReference type="ARBA" id="ARBA00006958"/>
    </source>
</evidence>
<keyword evidence="10" id="KW-1185">Reference proteome</keyword>
<evidence type="ECO:0000313" key="9">
    <source>
        <dbReference type="EMBL" id="KAE9542438.1"/>
    </source>
</evidence>
<evidence type="ECO:0000313" key="10">
    <source>
        <dbReference type="Proteomes" id="UP000475862"/>
    </source>
</evidence>
<feature type="domain" description="DDE Tnp4" evidence="8">
    <location>
        <begin position="612"/>
        <end position="778"/>
    </location>
</feature>
<evidence type="ECO:0000256" key="6">
    <source>
        <dbReference type="ARBA" id="ARBA00022801"/>
    </source>
</evidence>
<protein>
    <recommendedName>
        <fullName evidence="8">DDE Tnp4 domain-containing protein</fullName>
    </recommendedName>
</protein>
<feature type="domain" description="DDE Tnp4" evidence="8">
    <location>
        <begin position="1005"/>
        <end position="1170"/>
    </location>
</feature>
<keyword evidence="4" id="KW-0540">Nuclease</keyword>
<evidence type="ECO:0000256" key="1">
    <source>
        <dbReference type="ARBA" id="ARBA00001968"/>
    </source>
</evidence>
<evidence type="ECO:0000256" key="7">
    <source>
        <dbReference type="ARBA" id="ARBA00023242"/>
    </source>
</evidence>
<accession>A0A6G0TZZ9</accession>
<gene>
    <name evidence="9" type="ORF">AGLY_003299</name>
</gene>
<proteinExistence type="inferred from homology"/>
<dbReference type="GO" id="GO:0046872">
    <property type="term" value="F:metal ion binding"/>
    <property type="evidence" value="ECO:0007669"/>
    <property type="project" value="UniProtKB-KW"/>
</dbReference>
<evidence type="ECO:0000256" key="4">
    <source>
        <dbReference type="ARBA" id="ARBA00022722"/>
    </source>
</evidence>
<keyword evidence="6" id="KW-0378">Hydrolase</keyword>
<comment type="subcellular location">
    <subcellularLocation>
        <location evidence="2">Nucleus</location>
    </subcellularLocation>
</comment>
<reference evidence="9 10" key="1">
    <citation type="submission" date="2019-08" db="EMBL/GenBank/DDBJ databases">
        <title>The genome of the soybean aphid Biotype 1, its phylome, world population structure and adaptation to the North American continent.</title>
        <authorList>
            <person name="Giordano R."/>
            <person name="Donthu R.K."/>
            <person name="Hernandez A.G."/>
            <person name="Wright C.L."/>
            <person name="Zimin A.V."/>
        </authorList>
    </citation>
    <scope>NUCLEOTIDE SEQUENCE [LARGE SCALE GENOMIC DNA]</scope>
    <source>
        <tissue evidence="9">Whole aphids</tissue>
    </source>
</reference>
<dbReference type="Proteomes" id="UP000475862">
    <property type="component" value="Unassembled WGS sequence"/>
</dbReference>
<dbReference type="PANTHER" id="PTHR22930">
    <property type="match status" value="1"/>
</dbReference>
<keyword evidence="7" id="KW-0539">Nucleus</keyword>
<dbReference type="GO" id="GO:0004518">
    <property type="term" value="F:nuclease activity"/>
    <property type="evidence" value="ECO:0007669"/>
    <property type="project" value="UniProtKB-KW"/>
</dbReference>
<dbReference type="InterPro" id="IPR027806">
    <property type="entry name" value="HARBI1_dom"/>
</dbReference>
<dbReference type="InterPro" id="IPR045249">
    <property type="entry name" value="HARBI1-like"/>
</dbReference>
<dbReference type="Pfam" id="PF13359">
    <property type="entry name" value="DDE_Tnp_4"/>
    <property type="match status" value="2"/>
</dbReference>
<comment type="cofactor">
    <cofactor evidence="1">
        <name>a divalent metal cation</name>
        <dbReference type="ChEBI" id="CHEBI:60240"/>
    </cofactor>
</comment>
<evidence type="ECO:0000259" key="8">
    <source>
        <dbReference type="Pfam" id="PF13359"/>
    </source>
</evidence>
<comment type="caution">
    <text evidence="9">The sequence shown here is derived from an EMBL/GenBank/DDBJ whole genome shotgun (WGS) entry which is preliminary data.</text>
</comment>
<evidence type="ECO:0000256" key="5">
    <source>
        <dbReference type="ARBA" id="ARBA00022723"/>
    </source>
</evidence>
<dbReference type="SUPFAM" id="SSF53098">
    <property type="entry name" value="Ribonuclease H-like"/>
    <property type="match status" value="1"/>
</dbReference>